<evidence type="ECO:0000313" key="10">
    <source>
        <dbReference type="Proteomes" id="UP000034324"/>
    </source>
</evidence>
<dbReference type="Pfam" id="PF01177">
    <property type="entry name" value="Asp_Glu_race"/>
    <property type="match status" value="1"/>
</dbReference>
<dbReference type="Gene3D" id="3.40.50.1860">
    <property type="match status" value="2"/>
</dbReference>
<gene>
    <name evidence="9" type="ORF">US99_C0080G0015</name>
</gene>
<name>A0A0G0KBN1_9BACT</name>
<evidence type="ECO:0000256" key="4">
    <source>
        <dbReference type="ARBA" id="ARBA00022984"/>
    </source>
</evidence>
<evidence type="ECO:0000313" key="9">
    <source>
        <dbReference type="EMBL" id="KKQ76232.1"/>
    </source>
</evidence>
<comment type="caution">
    <text evidence="9">The sequence shown here is derived from an EMBL/GenBank/DDBJ whole genome shotgun (WGS) entry which is preliminary data.</text>
</comment>
<reference evidence="9 10" key="1">
    <citation type="journal article" date="2015" name="Nature">
        <title>rRNA introns, odd ribosomes, and small enigmatic genomes across a large radiation of phyla.</title>
        <authorList>
            <person name="Brown C.T."/>
            <person name="Hug L.A."/>
            <person name="Thomas B.C."/>
            <person name="Sharon I."/>
            <person name="Castelle C.J."/>
            <person name="Singh A."/>
            <person name="Wilkins M.J."/>
            <person name="Williams K.H."/>
            <person name="Banfield J.F."/>
        </authorList>
    </citation>
    <scope>NUCLEOTIDE SEQUENCE [LARGE SCALE GENOMIC DNA]</scope>
</reference>
<dbReference type="PANTHER" id="PTHR21198">
    <property type="entry name" value="GLUTAMATE RACEMASE"/>
    <property type="match status" value="1"/>
</dbReference>
<dbReference type="PROSITE" id="PS00924">
    <property type="entry name" value="ASP_GLU_RACEMASE_2"/>
    <property type="match status" value="1"/>
</dbReference>
<dbReference type="GO" id="GO:0008881">
    <property type="term" value="F:glutamate racemase activity"/>
    <property type="evidence" value="ECO:0007669"/>
    <property type="project" value="UniProtKB-UniRule"/>
</dbReference>
<keyword evidence="6" id="KW-0961">Cell wall biogenesis/degradation</keyword>
<dbReference type="PANTHER" id="PTHR21198:SF2">
    <property type="entry name" value="GLUTAMATE RACEMASE"/>
    <property type="match status" value="1"/>
</dbReference>
<dbReference type="SUPFAM" id="SSF53681">
    <property type="entry name" value="Aspartate/glutamate racemase"/>
    <property type="match status" value="2"/>
</dbReference>
<evidence type="ECO:0000256" key="8">
    <source>
        <dbReference type="NCBIfam" id="TIGR00067"/>
    </source>
</evidence>
<dbReference type="InterPro" id="IPR033134">
    <property type="entry name" value="Asp/Glu_racemase_AS_2"/>
</dbReference>
<organism evidence="9 10">
    <name type="scientific">Candidatus Daviesbacteria bacterium GW2011_GWF2_38_6</name>
    <dbReference type="NCBI Taxonomy" id="1618432"/>
    <lineage>
        <taxon>Bacteria</taxon>
        <taxon>Candidatus Daviesiibacteriota</taxon>
    </lineage>
</organism>
<evidence type="ECO:0000256" key="3">
    <source>
        <dbReference type="ARBA" id="ARBA00022960"/>
    </source>
</evidence>
<dbReference type="GO" id="GO:0008360">
    <property type="term" value="P:regulation of cell shape"/>
    <property type="evidence" value="ECO:0007669"/>
    <property type="project" value="UniProtKB-KW"/>
</dbReference>
<sequence length="232" mass="25094">MNFSPIGVFDSGIGGLTVVKEIIKLLPNESIIYLGDTARVPYGTRSKEVVTKFALELVKFLLKRKVKVLVVACNTISALAISEIEEISTVPVVGVVLPAVAEAVKVTKNKRIGVIGTQGTIESKVYEQGIKKIDTSIKVVSVGCPLFVPMAEEGLHNHKAAKLMARDYLDEVLKAKVDTLILGCTHYPLLLETIRETVGPSVTLVDSAKPTALELKKVLSDNDLFSNNQNPI</sequence>
<dbReference type="HAMAP" id="MF_00258">
    <property type="entry name" value="Glu_racemase"/>
    <property type="match status" value="1"/>
</dbReference>
<proteinExistence type="inferred from homology"/>
<dbReference type="AlphaFoldDB" id="A0A0G0KBN1"/>
<dbReference type="InterPro" id="IPR004391">
    <property type="entry name" value="Glu_race"/>
</dbReference>
<dbReference type="EC" id="5.1.1.3" evidence="2 8"/>
<evidence type="ECO:0000256" key="2">
    <source>
        <dbReference type="ARBA" id="ARBA00013090"/>
    </source>
</evidence>
<dbReference type="GO" id="GO:0009252">
    <property type="term" value="P:peptidoglycan biosynthetic process"/>
    <property type="evidence" value="ECO:0007669"/>
    <property type="project" value="UniProtKB-UniRule"/>
</dbReference>
<dbReference type="PATRIC" id="fig|1618432.3.peg.927"/>
<dbReference type="NCBIfam" id="TIGR00067">
    <property type="entry name" value="glut_race"/>
    <property type="match status" value="1"/>
</dbReference>
<dbReference type="InterPro" id="IPR001920">
    <property type="entry name" value="Asp/Glu_race"/>
</dbReference>
<comment type="catalytic activity">
    <reaction evidence="1">
        <text>L-glutamate = D-glutamate</text>
        <dbReference type="Rhea" id="RHEA:12813"/>
        <dbReference type="ChEBI" id="CHEBI:29985"/>
        <dbReference type="ChEBI" id="CHEBI:29986"/>
        <dbReference type="EC" id="5.1.1.3"/>
    </reaction>
</comment>
<dbReference type="GO" id="GO:0071555">
    <property type="term" value="P:cell wall organization"/>
    <property type="evidence" value="ECO:0007669"/>
    <property type="project" value="UniProtKB-KW"/>
</dbReference>
<keyword evidence="4" id="KW-0573">Peptidoglycan synthesis</keyword>
<keyword evidence="5" id="KW-0413">Isomerase</keyword>
<evidence type="ECO:0000256" key="6">
    <source>
        <dbReference type="ARBA" id="ARBA00023316"/>
    </source>
</evidence>
<dbReference type="EMBL" id="LBVC01000080">
    <property type="protein sequence ID" value="KKQ76232.1"/>
    <property type="molecule type" value="Genomic_DNA"/>
</dbReference>
<dbReference type="FunFam" id="3.40.50.1860:FF:000002">
    <property type="entry name" value="Glutamate racemase"/>
    <property type="match status" value="1"/>
</dbReference>
<keyword evidence="3" id="KW-0133">Cell shape</keyword>
<feature type="non-terminal residue" evidence="9">
    <location>
        <position position="232"/>
    </location>
</feature>
<accession>A0A0G0KBN1</accession>
<evidence type="ECO:0000256" key="7">
    <source>
        <dbReference type="ARBA" id="ARBA00070053"/>
    </source>
</evidence>
<evidence type="ECO:0000256" key="1">
    <source>
        <dbReference type="ARBA" id="ARBA00001602"/>
    </source>
</evidence>
<protein>
    <recommendedName>
        <fullName evidence="7 8">Glutamate racemase</fullName>
        <ecNumber evidence="2 8">5.1.1.3</ecNumber>
    </recommendedName>
</protein>
<dbReference type="Proteomes" id="UP000034324">
    <property type="component" value="Unassembled WGS sequence"/>
</dbReference>
<dbReference type="InterPro" id="IPR015942">
    <property type="entry name" value="Asp/Glu/hydantoin_racemase"/>
</dbReference>
<evidence type="ECO:0000256" key="5">
    <source>
        <dbReference type="ARBA" id="ARBA00023235"/>
    </source>
</evidence>